<evidence type="ECO:0000313" key="1">
    <source>
        <dbReference type="EMBL" id="XBM95103.1"/>
    </source>
</evidence>
<accession>A0AAU7GZQ5</accession>
<proteinExistence type="predicted"/>
<sequence>MITRENQEVDVIYVLPDGTAFVTPDGAGRYWYDSEEEAVEDYLYTERVEYIDQVDNF</sequence>
<organism evidence="1">
    <name type="scientific">Streptomyces phage Kamino</name>
    <dbReference type="NCBI Taxonomy" id="3158857"/>
    <lineage>
        <taxon>Viruses</taxon>
        <taxon>Duplodnaviria</taxon>
        <taxon>Heunggongvirae</taxon>
        <taxon>Uroviricota</taxon>
        <taxon>Caudoviricetes</taxon>
    </lineage>
</organism>
<gene>
    <name evidence="1" type="ORF">Kamino_00067</name>
</gene>
<protein>
    <submittedName>
        <fullName evidence="1">Uncharacterized protein</fullName>
    </submittedName>
</protein>
<reference evidence="1" key="1">
    <citation type="submission" date="2024-05" db="EMBL/GenBank/DDBJ databases">
        <title>Isolation and characterization of the new Streptomyces phages Kamino, Geonosis, Abafar and Scarif infecting a broad range of host species.</title>
        <authorList>
            <person name="Rackow B."/>
            <person name="Rolland C."/>
            <person name="Mohnen I."/>
            <person name="Wittmann J."/>
            <person name="Muesken M."/>
            <person name="Overmann J."/>
            <person name="Frunzke J."/>
        </authorList>
    </citation>
    <scope>NUCLEOTIDE SEQUENCE</scope>
</reference>
<name>A0AAU7GZQ5_9CAUD</name>
<dbReference type="EMBL" id="PP750867">
    <property type="protein sequence ID" value="XBM95103.1"/>
    <property type="molecule type" value="Genomic_DNA"/>
</dbReference>